<dbReference type="EC" id="1.1.1.193" evidence="12"/>
<evidence type="ECO:0000256" key="7">
    <source>
        <dbReference type="ARBA" id="ARBA00022723"/>
    </source>
</evidence>
<organism evidence="14 15">
    <name type="scientific">Phocaeicola intestinalis</name>
    <dbReference type="NCBI Taxonomy" id="2762212"/>
    <lineage>
        <taxon>Bacteria</taxon>
        <taxon>Pseudomonadati</taxon>
        <taxon>Bacteroidota</taxon>
        <taxon>Bacteroidia</taxon>
        <taxon>Bacteroidales</taxon>
        <taxon>Bacteroidaceae</taxon>
        <taxon>Phocaeicola</taxon>
    </lineage>
</organism>
<evidence type="ECO:0000259" key="13">
    <source>
        <dbReference type="PROSITE" id="PS51747"/>
    </source>
</evidence>
<evidence type="ECO:0000256" key="6">
    <source>
        <dbReference type="ARBA" id="ARBA00022619"/>
    </source>
</evidence>
<sequence>MTTDEKYISRCIQLAKNGLCNTPPNPMVGAVIVHQGKIIGEGYHARCGEGHAEVNAIASVKDESLLHDSTLYVSLEPCSHYGKTPPCADLIIRKGIPRVVVGCIDPFSLVSGRGIRKLRDAGIEVKTGVLEQECRDLIKRFVTFNQQKRPYITLKWAQSADGFIDTIRQEGKAVRLSSPLTSAYVHKLRAEHQAILVGRRTALLDNPSLTTREWYGKHPLRLVIDRHLSLPSSLHLFDGSTPTWVFTSAPQTGKANLTFIPLDFDKDILPQIARILYEHKIQSLLVEGGNRLLQSFLDAGLWDETYAEHVPIILGEGVQAPSIPCGFPCSFLPRDRSVIAHYVNRYDKLPDSQIKK</sequence>
<keyword evidence="11" id="KW-0511">Multifunctional enzyme</keyword>
<reference evidence="14 15" key="1">
    <citation type="submission" date="2020-08" db="EMBL/GenBank/DDBJ databases">
        <title>A Genomic Blueprint of the Chicken Gut Microbiome.</title>
        <authorList>
            <person name="Gilroy R."/>
            <person name="Ravi A."/>
            <person name="Getino M."/>
            <person name="Pursley I."/>
            <person name="Horton D.L."/>
            <person name="Alikhan N.-F."/>
            <person name="Baker D."/>
            <person name="Gharbi K."/>
            <person name="Hall N."/>
            <person name="Watson M."/>
            <person name="Adriaenssens E.M."/>
            <person name="Foster-Nyarko E."/>
            <person name="Jarju S."/>
            <person name="Secka A."/>
            <person name="Antonio M."/>
            <person name="Oren A."/>
            <person name="Chaudhuri R."/>
            <person name="La Ragione R.M."/>
            <person name="Hildebrand F."/>
            <person name="Pallen M.J."/>
        </authorList>
    </citation>
    <scope>NUCLEOTIDE SEQUENCE [LARGE SCALE GENOMIC DNA]</scope>
    <source>
        <strain evidence="14 15">Sa1CVN1</strain>
    </source>
</reference>
<evidence type="ECO:0000256" key="12">
    <source>
        <dbReference type="PIRNR" id="PIRNR006769"/>
    </source>
</evidence>
<dbReference type="InterPro" id="IPR004794">
    <property type="entry name" value="Eubact_RibD"/>
</dbReference>
<evidence type="ECO:0000256" key="10">
    <source>
        <dbReference type="ARBA" id="ARBA00023002"/>
    </source>
</evidence>
<dbReference type="InterPro" id="IPR002125">
    <property type="entry name" value="CMP_dCMP_dom"/>
</dbReference>
<keyword evidence="6 12" id="KW-0686">Riboflavin biosynthesis</keyword>
<dbReference type="PROSITE" id="PS00903">
    <property type="entry name" value="CYT_DCMP_DEAMINASES_1"/>
    <property type="match status" value="1"/>
</dbReference>
<dbReference type="InterPro" id="IPR016192">
    <property type="entry name" value="APOBEC/CMP_deaminase_Zn-bd"/>
</dbReference>
<keyword evidence="15" id="KW-1185">Reference proteome</keyword>
<evidence type="ECO:0000256" key="5">
    <source>
        <dbReference type="ARBA" id="ARBA00007417"/>
    </source>
</evidence>
<dbReference type="InterPro" id="IPR016193">
    <property type="entry name" value="Cytidine_deaminase-like"/>
</dbReference>
<comment type="pathway">
    <text evidence="3 12">Cofactor biosynthesis; riboflavin biosynthesis; 5-amino-6-(D-ribitylamino)uracil from GTP: step 3/4.</text>
</comment>
<dbReference type="SUPFAM" id="SSF53927">
    <property type="entry name" value="Cytidine deaminase-like"/>
    <property type="match status" value="1"/>
</dbReference>
<dbReference type="InterPro" id="IPR050765">
    <property type="entry name" value="Riboflavin_Biosynth_HTPR"/>
</dbReference>
<dbReference type="PIRSF" id="PIRSF006769">
    <property type="entry name" value="RibD"/>
    <property type="match status" value="1"/>
</dbReference>
<comment type="function">
    <text evidence="1 12">Converts 2,5-diamino-6-(ribosylamino)-4(3h)-pyrimidinone 5'-phosphate into 5-amino-6-(ribosylamino)-2,4(1h,3h)-pyrimidinedione 5'-phosphate.</text>
</comment>
<keyword evidence="7 12" id="KW-0479">Metal-binding</keyword>
<dbReference type="GO" id="GO:0008703">
    <property type="term" value="F:5-amino-6-(5-phosphoribosylamino)uracil reductase activity"/>
    <property type="evidence" value="ECO:0007669"/>
    <property type="project" value="UniProtKB-EC"/>
</dbReference>
<comment type="similarity">
    <text evidence="4 12">In the N-terminal section; belongs to the cytidine and deoxycytidylate deaminase family.</text>
</comment>
<dbReference type="PROSITE" id="PS51747">
    <property type="entry name" value="CYT_DCMP_DEAMINASES_2"/>
    <property type="match status" value="1"/>
</dbReference>
<evidence type="ECO:0000256" key="4">
    <source>
        <dbReference type="ARBA" id="ARBA00005259"/>
    </source>
</evidence>
<comment type="pathway">
    <text evidence="2 12">Cofactor biosynthesis; riboflavin biosynthesis; 5-amino-6-(D-ribitylamino)uracil from GTP: step 2/4.</text>
</comment>
<evidence type="ECO:0000256" key="2">
    <source>
        <dbReference type="ARBA" id="ARBA00004882"/>
    </source>
</evidence>
<comment type="catalytic activity">
    <reaction evidence="12">
        <text>2,5-diamino-6-hydroxy-4-(5-phosphoribosylamino)-pyrimidine + H2O + H(+) = 5-amino-6-(5-phospho-D-ribosylamino)uracil + NH4(+)</text>
        <dbReference type="Rhea" id="RHEA:21868"/>
        <dbReference type="ChEBI" id="CHEBI:15377"/>
        <dbReference type="ChEBI" id="CHEBI:15378"/>
        <dbReference type="ChEBI" id="CHEBI:28938"/>
        <dbReference type="ChEBI" id="CHEBI:58453"/>
        <dbReference type="ChEBI" id="CHEBI:58614"/>
        <dbReference type="EC" id="3.5.4.26"/>
    </reaction>
</comment>
<keyword evidence="9 12" id="KW-0521">NADP</keyword>
<accession>A0ABR8Y487</accession>
<keyword evidence="8 12" id="KW-0862">Zinc</keyword>
<dbReference type="PANTHER" id="PTHR38011">
    <property type="entry name" value="DIHYDROFOLATE REDUCTASE FAMILY PROTEIN (AFU_ORTHOLOGUE AFUA_8G06820)"/>
    <property type="match status" value="1"/>
</dbReference>
<comment type="caution">
    <text evidence="14">The sequence shown here is derived from an EMBL/GenBank/DDBJ whole genome shotgun (WGS) entry which is preliminary data.</text>
</comment>
<evidence type="ECO:0000256" key="8">
    <source>
        <dbReference type="ARBA" id="ARBA00022833"/>
    </source>
</evidence>
<dbReference type="RefSeq" id="WP_191762734.1">
    <property type="nucleotide sequence ID" value="NZ_JACSPP010000001.1"/>
</dbReference>
<evidence type="ECO:0000256" key="3">
    <source>
        <dbReference type="ARBA" id="ARBA00004910"/>
    </source>
</evidence>
<evidence type="ECO:0000313" key="14">
    <source>
        <dbReference type="EMBL" id="MBD8038967.1"/>
    </source>
</evidence>
<dbReference type="Proteomes" id="UP000620874">
    <property type="component" value="Unassembled WGS sequence"/>
</dbReference>
<protein>
    <recommendedName>
        <fullName evidence="12">Riboflavin biosynthesis protein RibD</fullName>
    </recommendedName>
    <domain>
        <recommendedName>
            <fullName evidence="12">Diaminohydroxyphosphoribosylaminopyrimidine deaminase</fullName>
            <shortName evidence="12">DRAP deaminase</shortName>
            <ecNumber evidence="12">3.5.4.26</ecNumber>
        </recommendedName>
        <alternativeName>
            <fullName evidence="12">Riboflavin-specific deaminase</fullName>
        </alternativeName>
    </domain>
    <domain>
        <recommendedName>
            <fullName evidence="12">5-amino-6-(5-phosphoribosylamino)uracil reductase</fullName>
            <ecNumber evidence="12">1.1.1.193</ecNumber>
        </recommendedName>
        <alternativeName>
            <fullName evidence="12">HTP reductase</fullName>
        </alternativeName>
    </domain>
</protein>
<comment type="catalytic activity">
    <reaction evidence="12">
        <text>5-amino-6-(5-phospho-D-ribitylamino)uracil + NADP(+) = 5-amino-6-(5-phospho-D-ribosylamino)uracil + NADPH + H(+)</text>
        <dbReference type="Rhea" id="RHEA:17845"/>
        <dbReference type="ChEBI" id="CHEBI:15378"/>
        <dbReference type="ChEBI" id="CHEBI:57783"/>
        <dbReference type="ChEBI" id="CHEBI:58349"/>
        <dbReference type="ChEBI" id="CHEBI:58421"/>
        <dbReference type="ChEBI" id="CHEBI:58453"/>
        <dbReference type="EC" id="1.1.1.193"/>
    </reaction>
</comment>
<comment type="cofactor">
    <cofactor evidence="12">
        <name>Zn(2+)</name>
        <dbReference type="ChEBI" id="CHEBI:29105"/>
    </cofactor>
    <text evidence="12">Binds 1 zinc ion.</text>
</comment>
<dbReference type="Gene3D" id="3.40.140.10">
    <property type="entry name" value="Cytidine Deaminase, domain 2"/>
    <property type="match status" value="1"/>
</dbReference>
<evidence type="ECO:0000256" key="9">
    <source>
        <dbReference type="ARBA" id="ARBA00022857"/>
    </source>
</evidence>
<dbReference type="NCBIfam" id="TIGR00326">
    <property type="entry name" value="eubact_ribD"/>
    <property type="match status" value="1"/>
</dbReference>
<keyword evidence="12 14" id="KW-0378">Hydrolase</keyword>
<comment type="similarity">
    <text evidence="5 12">In the C-terminal section; belongs to the HTP reductase family.</text>
</comment>
<evidence type="ECO:0000256" key="1">
    <source>
        <dbReference type="ARBA" id="ARBA00002151"/>
    </source>
</evidence>
<evidence type="ECO:0000313" key="15">
    <source>
        <dbReference type="Proteomes" id="UP000620874"/>
    </source>
</evidence>
<evidence type="ECO:0000256" key="11">
    <source>
        <dbReference type="ARBA" id="ARBA00023268"/>
    </source>
</evidence>
<dbReference type="Pfam" id="PF00383">
    <property type="entry name" value="dCMP_cyt_deam_1"/>
    <property type="match status" value="1"/>
</dbReference>
<dbReference type="Pfam" id="PF01872">
    <property type="entry name" value="RibD_C"/>
    <property type="match status" value="1"/>
</dbReference>
<dbReference type="Gene3D" id="3.40.430.10">
    <property type="entry name" value="Dihydrofolate Reductase, subunit A"/>
    <property type="match status" value="1"/>
</dbReference>
<dbReference type="SUPFAM" id="SSF53597">
    <property type="entry name" value="Dihydrofolate reductase-like"/>
    <property type="match status" value="1"/>
</dbReference>
<dbReference type="CDD" id="cd01284">
    <property type="entry name" value="Riboflavin_deaminase-reductase"/>
    <property type="match status" value="1"/>
</dbReference>
<dbReference type="EC" id="3.5.4.26" evidence="12"/>
<dbReference type="GO" id="GO:0008835">
    <property type="term" value="F:diaminohydroxyphosphoribosylaminopyrimidine deaminase activity"/>
    <property type="evidence" value="ECO:0007669"/>
    <property type="project" value="UniProtKB-EC"/>
</dbReference>
<dbReference type="InterPro" id="IPR002734">
    <property type="entry name" value="RibDG_C"/>
</dbReference>
<keyword evidence="10 12" id="KW-0560">Oxidoreductase</keyword>
<dbReference type="EMBL" id="JACSPP010000001">
    <property type="protein sequence ID" value="MBD8038967.1"/>
    <property type="molecule type" value="Genomic_DNA"/>
</dbReference>
<dbReference type="PANTHER" id="PTHR38011:SF7">
    <property type="entry name" value="2,5-DIAMINO-6-RIBOSYLAMINO-4(3H)-PYRIMIDINONE 5'-PHOSPHATE REDUCTASE"/>
    <property type="match status" value="1"/>
</dbReference>
<gene>
    <name evidence="14" type="primary">ribD</name>
    <name evidence="14" type="ORF">H9625_00635</name>
</gene>
<name>A0ABR8Y487_9BACT</name>
<dbReference type="InterPro" id="IPR024072">
    <property type="entry name" value="DHFR-like_dom_sf"/>
</dbReference>
<proteinExistence type="inferred from homology"/>
<feature type="domain" description="CMP/dCMP-type deaminase" evidence="13">
    <location>
        <begin position="2"/>
        <end position="126"/>
    </location>
</feature>